<evidence type="ECO:0000313" key="2">
    <source>
        <dbReference type="EMBL" id="TQF06512.1"/>
    </source>
</evidence>
<keyword evidence="1" id="KW-1133">Transmembrane helix</keyword>
<dbReference type="Proteomes" id="UP000319103">
    <property type="component" value="Unassembled WGS sequence"/>
</dbReference>
<sequence>MSTAGATTDLPRQQPVTSADERVGLNGAVAAALTRVVGSMPALYITLVVFAAWITLATLGPLRGADPYPFPFLLFMDNVVQLVLCLVILVGQRVLGMAADHRAVQTYENAEAIFERVTDLQAHLDRHDRALGRGVSLLESSPHPWIQRHRVQPAPQAVDQTTGLNGRIAAWLTQRLGSMWAFYVAAVTQLLWIGMAELGVQKFDPYPFAFMSFLSTLAQLVFMIVIMVGQDVLNKAADRRSEQTLLDAEAILHECRRMKARLVAQDRVIDSLADYTSTQVTRQLARAVHQSRLEAAVAAGQEPGSRPALRPWDELPEELKEANRLQARKLGELLAEIGCLMVPTYDPSLIVDFDQEEARLLARREYELRLSDRKARGAAELPSQRDTLGDGLVPWELLSDRARAQAVDMVRRLPAMLADVGFQVLRTGAGADGAGELDFTPEDWGTLGTSLMAAGVLVALAEGVADPEELSAMVKLLREASVSHPRRFIRELAGSSTFETGLRPDTTYVGYRGPALKTIREATAAVARTAPEELTGFRAFLMEIATTVADANNEGGFFGLGARPRVPNEAAAMEAVRTATLLDRQLNG</sequence>
<keyword evidence="1" id="KW-0812">Transmembrane</keyword>
<keyword evidence="1" id="KW-0472">Membrane</keyword>
<evidence type="ECO:0000313" key="3">
    <source>
        <dbReference type="Proteomes" id="UP000319103"/>
    </source>
</evidence>
<feature type="transmembrane region" description="Helical" evidence="1">
    <location>
        <begin position="206"/>
        <end position="229"/>
    </location>
</feature>
<dbReference type="AlphaFoldDB" id="A0A540WC29"/>
<comment type="caution">
    <text evidence="2">The sequence shown here is derived from an EMBL/GenBank/DDBJ whole genome shotgun (WGS) entry which is preliminary data.</text>
</comment>
<dbReference type="Gene3D" id="1.10.490.160">
    <property type="match status" value="1"/>
</dbReference>
<feature type="transmembrane region" description="Helical" evidence="1">
    <location>
        <begin position="42"/>
        <end position="62"/>
    </location>
</feature>
<feature type="transmembrane region" description="Helical" evidence="1">
    <location>
        <begin position="68"/>
        <end position="90"/>
    </location>
</feature>
<dbReference type="InterPro" id="IPR010406">
    <property type="entry name" value="DUF1003"/>
</dbReference>
<evidence type="ECO:0000256" key="1">
    <source>
        <dbReference type="SAM" id="Phobius"/>
    </source>
</evidence>
<accession>A0A540WC29</accession>
<gene>
    <name evidence="2" type="ORF">E6W39_35360</name>
</gene>
<proteinExistence type="predicted"/>
<dbReference type="Pfam" id="PF06210">
    <property type="entry name" value="DUF1003"/>
    <property type="match status" value="2"/>
</dbReference>
<protein>
    <submittedName>
        <fullName evidence="2">DUF1003 domain-containing protein</fullName>
    </submittedName>
</protein>
<keyword evidence="3" id="KW-1185">Reference proteome</keyword>
<feature type="transmembrane region" description="Helical" evidence="1">
    <location>
        <begin position="180"/>
        <end position="200"/>
    </location>
</feature>
<name>A0A540WC29_9ACTN</name>
<dbReference type="OrthoDB" id="3177121at2"/>
<dbReference type="EMBL" id="VIGB01000003">
    <property type="protein sequence ID" value="TQF06512.1"/>
    <property type="molecule type" value="Genomic_DNA"/>
</dbReference>
<dbReference type="RefSeq" id="WP_141636934.1">
    <property type="nucleotide sequence ID" value="NZ_VIGB01000003.1"/>
</dbReference>
<organism evidence="2 3">
    <name type="scientific">Kitasatospora acidiphila</name>
    <dbReference type="NCBI Taxonomy" id="2567942"/>
    <lineage>
        <taxon>Bacteria</taxon>
        <taxon>Bacillati</taxon>
        <taxon>Actinomycetota</taxon>
        <taxon>Actinomycetes</taxon>
        <taxon>Kitasatosporales</taxon>
        <taxon>Streptomycetaceae</taxon>
        <taxon>Kitasatospora</taxon>
    </lineage>
</organism>
<reference evidence="2 3" key="1">
    <citation type="submission" date="2019-06" db="EMBL/GenBank/DDBJ databases">
        <title>Description of Kitasatospora acidophila sp. nov. isolated from pine grove soil, and reclassification of Streptomyces novaecaesareae to Kitasatospora novaeceasareae comb. nov.</title>
        <authorList>
            <person name="Kim M.J."/>
        </authorList>
    </citation>
    <scope>NUCLEOTIDE SEQUENCE [LARGE SCALE GENOMIC DNA]</scope>
    <source>
        <strain evidence="2 3">MMS16-CNU292</strain>
    </source>
</reference>